<dbReference type="PANTHER" id="PTHR34001">
    <property type="entry name" value="BLL7405 PROTEIN"/>
    <property type="match status" value="1"/>
</dbReference>
<proteinExistence type="inferred from homology"/>
<keyword evidence="2" id="KW-0732">Signal</keyword>
<comment type="similarity">
    <text evidence="5">Belongs to the Omp25/RopB family.</text>
</comment>
<dbReference type="InterPro" id="IPR051692">
    <property type="entry name" value="OMP-like"/>
</dbReference>
<evidence type="ECO:0000259" key="6">
    <source>
        <dbReference type="Pfam" id="PF13505"/>
    </source>
</evidence>
<dbReference type="SUPFAM" id="SSF56925">
    <property type="entry name" value="OMPA-like"/>
    <property type="match status" value="1"/>
</dbReference>
<sequence>MAMIASGALAADIARPVYKTAPVELAPSWTGFYVGGHVGYGWSRDGSASLSQTAVAPPDFFFFPVTTTLNSEGAIVGGQIGYNWQASNWVFGVEADISGSFLKKSASVTTFSSIAPGSPGGTMGITQEIDWLASARGRIGFAFDRSLIYATGGFAWASVSTNAVFNGSFPFSSAANLTSDDTRTGYVVGGGFEHLLGSNWTIRAEYLYYALDGGDSVSGPIPNPALIDATATLSTSDLNIHVARLGLNYKF</sequence>
<dbReference type="Proteomes" id="UP000194137">
    <property type="component" value="Chromosome"/>
</dbReference>
<dbReference type="EMBL" id="CP021112">
    <property type="protein sequence ID" value="ARQ03085.1"/>
    <property type="molecule type" value="Genomic_DNA"/>
</dbReference>
<evidence type="ECO:0000313" key="7">
    <source>
        <dbReference type="EMBL" id="ARQ03085.1"/>
    </source>
</evidence>
<dbReference type="Pfam" id="PF13505">
    <property type="entry name" value="OMP_b-brl"/>
    <property type="match status" value="1"/>
</dbReference>
<evidence type="ECO:0000256" key="4">
    <source>
        <dbReference type="ARBA" id="ARBA00023237"/>
    </source>
</evidence>
<evidence type="ECO:0000256" key="2">
    <source>
        <dbReference type="ARBA" id="ARBA00022729"/>
    </source>
</evidence>
<evidence type="ECO:0000256" key="5">
    <source>
        <dbReference type="ARBA" id="ARBA00038306"/>
    </source>
</evidence>
<name>A0A1W7A206_9HYPH</name>
<feature type="domain" description="Outer membrane protein beta-barrel" evidence="6">
    <location>
        <begin position="26"/>
        <end position="251"/>
    </location>
</feature>
<protein>
    <recommendedName>
        <fullName evidence="6">Outer membrane protein beta-barrel domain-containing protein</fullName>
    </recommendedName>
</protein>
<reference evidence="7 8" key="1">
    <citation type="submission" date="2017-05" db="EMBL/GenBank/DDBJ databases">
        <title>Full genome sequence of Pseudorhodoplanes sinuspersici.</title>
        <authorList>
            <person name="Dastgheib S.M.M."/>
            <person name="Shavandi M."/>
            <person name="Tirandaz H."/>
        </authorList>
    </citation>
    <scope>NUCLEOTIDE SEQUENCE [LARGE SCALE GENOMIC DNA]</scope>
    <source>
        <strain evidence="7 8">RIPI110</strain>
    </source>
</reference>
<evidence type="ECO:0000256" key="1">
    <source>
        <dbReference type="ARBA" id="ARBA00004442"/>
    </source>
</evidence>
<comment type="subcellular location">
    <subcellularLocation>
        <location evidence="1">Cell outer membrane</location>
    </subcellularLocation>
</comment>
<dbReference type="GO" id="GO:0009279">
    <property type="term" value="C:cell outer membrane"/>
    <property type="evidence" value="ECO:0007669"/>
    <property type="project" value="UniProtKB-SubCell"/>
</dbReference>
<dbReference type="OrthoDB" id="8455142at2"/>
<accession>A0A1W7A206</accession>
<gene>
    <name evidence="7" type="ORF">CAK95_20435</name>
</gene>
<keyword evidence="8" id="KW-1185">Reference proteome</keyword>
<organism evidence="7 8">
    <name type="scientific">Pseudorhodoplanes sinuspersici</name>
    <dbReference type="NCBI Taxonomy" id="1235591"/>
    <lineage>
        <taxon>Bacteria</taxon>
        <taxon>Pseudomonadati</taxon>
        <taxon>Pseudomonadota</taxon>
        <taxon>Alphaproteobacteria</taxon>
        <taxon>Hyphomicrobiales</taxon>
        <taxon>Pseudorhodoplanes</taxon>
    </lineage>
</organism>
<dbReference type="KEGG" id="psin:CAK95_20435"/>
<dbReference type="PANTHER" id="PTHR34001:SF3">
    <property type="entry name" value="BLL7405 PROTEIN"/>
    <property type="match status" value="1"/>
</dbReference>
<dbReference type="AlphaFoldDB" id="A0A1W7A206"/>
<dbReference type="Gene3D" id="2.40.160.20">
    <property type="match status" value="1"/>
</dbReference>
<keyword evidence="3" id="KW-0472">Membrane</keyword>
<evidence type="ECO:0000313" key="8">
    <source>
        <dbReference type="Proteomes" id="UP000194137"/>
    </source>
</evidence>
<keyword evidence="4" id="KW-0998">Cell outer membrane</keyword>
<dbReference type="InterPro" id="IPR011250">
    <property type="entry name" value="OMP/PagP_B-barrel"/>
</dbReference>
<evidence type="ECO:0000256" key="3">
    <source>
        <dbReference type="ARBA" id="ARBA00023136"/>
    </source>
</evidence>
<dbReference type="InterPro" id="IPR027385">
    <property type="entry name" value="Beta-barrel_OMP"/>
</dbReference>
<dbReference type="STRING" id="1235591.CAK95_20435"/>